<gene>
    <name evidence="6" type="ORF">KSB_81920</name>
</gene>
<organism evidence="6 7">
    <name type="scientific">Ktedonobacter robiniae</name>
    <dbReference type="NCBI Taxonomy" id="2778365"/>
    <lineage>
        <taxon>Bacteria</taxon>
        <taxon>Bacillati</taxon>
        <taxon>Chloroflexota</taxon>
        <taxon>Ktedonobacteria</taxon>
        <taxon>Ktedonobacterales</taxon>
        <taxon>Ktedonobacteraceae</taxon>
        <taxon>Ktedonobacter</taxon>
    </lineage>
</organism>
<dbReference type="PANTHER" id="PTHR43301">
    <property type="entry name" value="ARABINAN ENDO-1,5-ALPHA-L-ARABINOSIDASE"/>
    <property type="match status" value="1"/>
</dbReference>
<protein>
    <submittedName>
        <fullName evidence="6">Endo-1,4-beta-xylanase</fullName>
    </submittedName>
</protein>
<evidence type="ECO:0000313" key="7">
    <source>
        <dbReference type="Proteomes" id="UP000654345"/>
    </source>
</evidence>
<evidence type="ECO:0000256" key="5">
    <source>
        <dbReference type="RuleBase" id="RU361187"/>
    </source>
</evidence>
<dbReference type="EMBL" id="BNJG01000003">
    <property type="protein sequence ID" value="GHO59717.1"/>
    <property type="molecule type" value="Genomic_DNA"/>
</dbReference>
<evidence type="ECO:0000256" key="2">
    <source>
        <dbReference type="ARBA" id="ARBA00009865"/>
    </source>
</evidence>
<dbReference type="InterPro" id="IPR006710">
    <property type="entry name" value="Glyco_hydro_43"/>
</dbReference>
<dbReference type="Gene3D" id="2.115.10.20">
    <property type="entry name" value="Glycosyl hydrolase domain, family 43"/>
    <property type="match status" value="1"/>
</dbReference>
<dbReference type="SUPFAM" id="SSF75005">
    <property type="entry name" value="Arabinanase/levansucrase/invertase"/>
    <property type="match status" value="1"/>
</dbReference>
<dbReference type="CDD" id="cd08991">
    <property type="entry name" value="GH43_HoAraf43-like"/>
    <property type="match status" value="1"/>
</dbReference>
<dbReference type="RefSeq" id="WP_201375881.1">
    <property type="nucleotide sequence ID" value="NZ_BNJG01000003.1"/>
</dbReference>
<dbReference type="InterPro" id="IPR023296">
    <property type="entry name" value="Glyco_hydro_beta-prop_sf"/>
</dbReference>
<sequence>MDIHYTNPVWQGDMPDPFVLKWEGQYYAFGTGGQKREANGNIFPVLRSNDLVHWQACGGALIPPPAELGDDFWAPEVAYDGGKFYLYYSIGKGLRHQLRVATSESPVGPYQDTGMPLVDPRIQPFCIDAHPFRDDDGQWYLFYARDFLDTEHGYHQGTALVMDRLATMTRLAGEETTVLRARHDWTLFEAQRSMPHYGITADWHTLEGPCVRKHAGRYYCFYSGSSFMTENYGVDYAISSSVRGPYTGEGSEARVLRSVPGKVRGPGHHSIVLGPDGRTEYIVYHAWDAQMQVRQMCIDRLLWAYEGPRCAGPSVDLQRIVL</sequence>
<reference evidence="6 7" key="1">
    <citation type="journal article" date="2021" name="Int. J. Syst. Evol. Microbiol.">
        <title>Reticulibacter mediterranei gen. nov., sp. nov., within the new family Reticulibacteraceae fam. nov., and Ktedonospora formicarum gen. nov., sp. nov., Ktedonobacter robiniae sp. nov., Dictyobacter formicarum sp. nov. and Dictyobacter arantiisoli sp. nov., belonging to the class Ktedonobacteria.</title>
        <authorList>
            <person name="Yabe S."/>
            <person name="Zheng Y."/>
            <person name="Wang C.M."/>
            <person name="Sakai Y."/>
            <person name="Abe K."/>
            <person name="Yokota A."/>
            <person name="Donadio S."/>
            <person name="Cavaletti L."/>
            <person name="Monciardini P."/>
        </authorList>
    </citation>
    <scope>NUCLEOTIDE SEQUENCE [LARGE SCALE GENOMIC DNA]</scope>
    <source>
        <strain evidence="6 7">SOSP1-30</strain>
    </source>
</reference>
<dbReference type="PANTHER" id="PTHR43301:SF3">
    <property type="entry name" value="ARABINAN ENDO-1,5-ALPHA-L-ARABINOSIDASE A-RELATED"/>
    <property type="match status" value="1"/>
</dbReference>
<evidence type="ECO:0000256" key="1">
    <source>
        <dbReference type="ARBA" id="ARBA00004834"/>
    </source>
</evidence>
<comment type="pathway">
    <text evidence="1">Glycan metabolism; L-arabinan degradation.</text>
</comment>
<evidence type="ECO:0000313" key="6">
    <source>
        <dbReference type="EMBL" id="GHO59717.1"/>
    </source>
</evidence>
<accession>A0ABQ3V4M5</accession>
<dbReference type="Pfam" id="PF04616">
    <property type="entry name" value="Glyco_hydro_43"/>
    <property type="match status" value="1"/>
</dbReference>
<keyword evidence="4 5" id="KW-0326">Glycosidase</keyword>
<keyword evidence="7" id="KW-1185">Reference proteome</keyword>
<proteinExistence type="inferred from homology"/>
<dbReference type="InterPro" id="IPR050727">
    <property type="entry name" value="GH43_arabinanases"/>
</dbReference>
<evidence type="ECO:0000256" key="3">
    <source>
        <dbReference type="ARBA" id="ARBA00022801"/>
    </source>
</evidence>
<dbReference type="Proteomes" id="UP000654345">
    <property type="component" value="Unassembled WGS sequence"/>
</dbReference>
<evidence type="ECO:0000256" key="4">
    <source>
        <dbReference type="ARBA" id="ARBA00023295"/>
    </source>
</evidence>
<comment type="similarity">
    <text evidence="2 5">Belongs to the glycosyl hydrolase 43 family.</text>
</comment>
<keyword evidence="3 5" id="KW-0378">Hydrolase</keyword>
<comment type="caution">
    <text evidence="6">The sequence shown here is derived from an EMBL/GenBank/DDBJ whole genome shotgun (WGS) entry which is preliminary data.</text>
</comment>
<name>A0ABQ3V4M5_9CHLR</name>